<dbReference type="InterPro" id="IPR040256">
    <property type="entry name" value="At4g02000-like"/>
</dbReference>
<dbReference type="Proteomes" id="UP001358586">
    <property type="component" value="Chromosome 11"/>
</dbReference>
<sequence>MSTSVVLKMLGRNLGITTLHNKLYGIWKLFKPFQLMDIENGYFLAKFQSTNDYDKILSQGPWVIFGYYLTIQPWRIDFNPSLPYPNLVLTWIRFPDLPSHLYQKQILIEIRGMCGCYRHSKENYPVVINSSVTEEKGEKSEQTIATSEVAEDGESGPWMLVELRSRRGTLDGNKKGNNLKGEKFLGSR</sequence>
<dbReference type="PANTHER" id="PTHR31286">
    <property type="entry name" value="GLYCINE-RICH CELL WALL STRUCTURAL PROTEIN 1.8-LIKE"/>
    <property type="match status" value="1"/>
</dbReference>
<dbReference type="PANTHER" id="PTHR31286:SF173">
    <property type="entry name" value="DUF4283 DOMAIN-CONTAINING PROTEIN"/>
    <property type="match status" value="1"/>
</dbReference>
<evidence type="ECO:0000313" key="4">
    <source>
        <dbReference type="Proteomes" id="UP001358586"/>
    </source>
</evidence>
<dbReference type="Pfam" id="PF14111">
    <property type="entry name" value="DUF4283"/>
    <property type="match status" value="1"/>
</dbReference>
<name>A0ABR0N8B8_GOSAR</name>
<comment type="caution">
    <text evidence="3">The sequence shown here is derived from an EMBL/GenBank/DDBJ whole genome shotgun (WGS) entry which is preliminary data.</text>
</comment>
<gene>
    <name evidence="3" type="ORF">PVK06_040470</name>
</gene>
<dbReference type="InterPro" id="IPR025558">
    <property type="entry name" value="DUF4283"/>
</dbReference>
<organism evidence="3 4">
    <name type="scientific">Gossypium arboreum</name>
    <name type="common">Tree cotton</name>
    <name type="synonym">Gossypium nanking</name>
    <dbReference type="NCBI Taxonomy" id="29729"/>
    <lineage>
        <taxon>Eukaryota</taxon>
        <taxon>Viridiplantae</taxon>
        <taxon>Streptophyta</taxon>
        <taxon>Embryophyta</taxon>
        <taxon>Tracheophyta</taxon>
        <taxon>Spermatophyta</taxon>
        <taxon>Magnoliopsida</taxon>
        <taxon>eudicotyledons</taxon>
        <taxon>Gunneridae</taxon>
        <taxon>Pentapetalae</taxon>
        <taxon>rosids</taxon>
        <taxon>malvids</taxon>
        <taxon>Malvales</taxon>
        <taxon>Malvaceae</taxon>
        <taxon>Malvoideae</taxon>
        <taxon>Gossypium</taxon>
    </lineage>
</organism>
<dbReference type="EMBL" id="JARKNE010000011">
    <property type="protein sequence ID" value="KAK5785849.1"/>
    <property type="molecule type" value="Genomic_DNA"/>
</dbReference>
<evidence type="ECO:0000256" key="1">
    <source>
        <dbReference type="SAM" id="MobiDB-lite"/>
    </source>
</evidence>
<evidence type="ECO:0000313" key="3">
    <source>
        <dbReference type="EMBL" id="KAK5785849.1"/>
    </source>
</evidence>
<feature type="domain" description="DUF4283" evidence="2">
    <location>
        <begin position="4"/>
        <end position="81"/>
    </location>
</feature>
<evidence type="ECO:0000259" key="2">
    <source>
        <dbReference type="Pfam" id="PF14111"/>
    </source>
</evidence>
<protein>
    <recommendedName>
        <fullName evidence="2">DUF4283 domain-containing protein</fullName>
    </recommendedName>
</protein>
<accession>A0ABR0N8B8</accession>
<proteinExistence type="predicted"/>
<reference evidence="3 4" key="1">
    <citation type="submission" date="2023-03" db="EMBL/GenBank/DDBJ databases">
        <title>WGS of Gossypium arboreum.</title>
        <authorList>
            <person name="Yu D."/>
        </authorList>
    </citation>
    <scope>NUCLEOTIDE SEQUENCE [LARGE SCALE GENOMIC DNA]</scope>
    <source>
        <tissue evidence="3">Leaf</tissue>
    </source>
</reference>
<feature type="region of interest" description="Disordered" evidence="1">
    <location>
        <begin position="167"/>
        <end position="188"/>
    </location>
</feature>
<keyword evidence="4" id="KW-1185">Reference proteome</keyword>